<comment type="caution">
    <text evidence="2">The sequence shown here is derived from an EMBL/GenBank/DDBJ whole genome shotgun (WGS) entry which is preliminary data.</text>
</comment>
<dbReference type="EMBL" id="QGKW02001911">
    <property type="protein sequence ID" value="KAF2569137.1"/>
    <property type="molecule type" value="Genomic_DNA"/>
</dbReference>
<proteinExistence type="predicted"/>
<gene>
    <name evidence="2" type="ORF">F2Q68_00028428</name>
</gene>
<dbReference type="AlphaFoldDB" id="A0A8S9IJ63"/>
<protein>
    <submittedName>
        <fullName evidence="2">Uncharacterized protein</fullName>
    </submittedName>
</protein>
<reference evidence="2" key="1">
    <citation type="submission" date="2019-12" db="EMBL/GenBank/DDBJ databases">
        <title>Genome sequencing and annotation of Brassica cretica.</title>
        <authorList>
            <person name="Studholme D.J."/>
            <person name="Sarris P.F."/>
        </authorList>
    </citation>
    <scope>NUCLEOTIDE SEQUENCE</scope>
    <source>
        <strain evidence="2">PFS-001/15</strain>
        <tissue evidence="2">Leaf</tissue>
    </source>
</reference>
<organism evidence="2 3">
    <name type="scientific">Brassica cretica</name>
    <name type="common">Mustard</name>
    <dbReference type="NCBI Taxonomy" id="69181"/>
    <lineage>
        <taxon>Eukaryota</taxon>
        <taxon>Viridiplantae</taxon>
        <taxon>Streptophyta</taxon>
        <taxon>Embryophyta</taxon>
        <taxon>Tracheophyta</taxon>
        <taxon>Spermatophyta</taxon>
        <taxon>Magnoliopsida</taxon>
        <taxon>eudicotyledons</taxon>
        <taxon>Gunneridae</taxon>
        <taxon>Pentapetalae</taxon>
        <taxon>rosids</taxon>
        <taxon>malvids</taxon>
        <taxon>Brassicales</taxon>
        <taxon>Brassicaceae</taxon>
        <taxon>Brassiceae</taxon>
        <taxon>Brassica</taxon>
    </lineage>
</organism>
<accession>A0A8S9IJ63</accession>
<name>A0A8S9IJ63_BRACR</name>
<dbReference type="Proteomes" id="UP000712281">
    <property type="component" value="Unassembled WGS sequence"/>
</dbReference>
<evidence type="ECO:0000256" key="1">
    <source>
        <dbReference type="SAM" id="MobiDB-lite"/>
    </source>
</evidence>
<evidence type="ECO:0000313" key="2">
    <source>
        <dbReference type="EMBL" id="KAF2569137.1"/>
    </source>
</evidence>
<sequence length="53" mass="5856">MAVWAHFPHIHFGLAPDNQPVKKTSMPQQEGEDNMGMKEGFYAPAANVGVIPY</sequence>
<evidence type="ECO:0000313" key="3">
    <source>
        <dbReference type="Proteomes" id="UP000712281"/>
    </source>
</evidence>
<feature type="region of interest" description="Disordered" evidence="1">
    <location>
        <begin position="16"/>
        <end position="37"/>
    </location>
</feature>